<keyword evidence="1" id="KW-1133">Transmembrane helix</keyword>
<dbReference type="EMBL" id="UYRS01000828">
    <property type="protein sequence ID" value="VDK24080.1"/>
    <property type="molecule type" value="Genomic_DNA"/>
</dbReference>
<proteinExistence type="predicted"/>
<keyword evidence="1" id="KW-0472">Membrane</keyword>
<reference evidence="4" key="1">
    <citation type="submission" date="2017-02" db="UniProtKB">
        <authorList>
            <consortium name="WormBaseParasite"/>
        </authorList>
    </citation>
    <scope>IDENTIFICATION</scope>
</reference>
<feature type="transmembrane region" description="Helical" evidence="1">
    <location>
        <begin position="30"/>
        <end position="49"/>
    </location>
</feature>
<protein>
    <submittedName>
        <fullName evidence="4">Saposin B-type domain-containing protein</fullName>
    </submittedName>
</protein>
<keyword evidence="3" id="KW-1185">Reference proteome</keyword>
<evidence type="ECO:0000256" key="1">
    <source>
        <dbReference type="SAM" id="Phobius"/>
    </source>
</evidence>
<evidence type="ECO:0000313" key="3">
    <source>
        <dbReference type="Proteomes" id="UP000282613"/>
    </source>
</evidence>
<accession>A0A0R3VX39</accession>
<organism evidence="4">
    <name type="scientific">Taenia asiatica</name>
    <name type="common">Asian tapeworm</name>
    <dbReference type="NCBI Taxonomy" id="60517"/>
    <lineage>
        <taxon>Eukaryota</taxon>
        <taxon>Metazoa</taxon>
        <taxon>Spiralia</taxon>
        <taxon>Lophotrochozoa</taxon>
        <taxon>Platyhelminthes</taxon>
        <taxon>Cestoda</taxon>
        <taxon>Eucestoda</taxon>
        <taxon>Cyclophyllidea</taxon>
        <taxon>Taeniidae</taxon>
        <taxon>Taenia</taxon>
    </lineage>
</organism>
<dbReference type="WBParaSite" id="TASK_0000198301-mRNA-1">
    <property type="protein sequence ID" value="TASK_0000198301-mRNA-1"/>
    <property type="gene ID" value="TASK_0000198301"/>
</dbReference>
<sequence>MPYEVVKECLACHIPSSRGECDLRMVEPSLFAAAALVVEVVVAVVAVVAEEKEVQVLFKVLDKCTSYLGEVHCTSLHCMGPAFPPGK</sequence>
<dbReference type="AlphaFoldDB" id="A0A0R3VX39"/>
<evidence type="ECO:0000313" key="2">
    <source>
        <dbReference type="EMBL" id="VDK24080.1"/>
    </source>
</evidence>
<dbReference type="Proteomes" id="UP000282613">
    <property type="component" value="Unassembled WGS sequence"/>
</dbReference>
<evidence type="ECO:0000313" key="4">
    <source>
        <dbReference type="WBParaSite" id="TASK_0000198301-mRNA-1"/>
    </source>
</evidence>
<reference evidence="2 3" key="2">
    <citation type="submission" date="2018-11" db="EMBL/GenBank/DDBJ databases">
        <authorList>
            <consortium name="Pathogen Informatics"/>
        </authorList>
    </citation>
    <scope>NUCLEOTIDE SEQUENCE [LARGE SCALE GENOMIC DNA]</scope>
</reference>
<gene>
    <name evidence="2" type="ORF">TASK_LOCUS1984</name>
</gene>
<keyword evidence="1" id="KW-0812">Transmembrane</keyword>
<name>A0A0R3VX39_TAEAS</name>